<dbReference type="PANTHER" id="PTHR34257:SF4">
    <property type="entry name" value="ADAPTER PROTEIN CIKS"/>
    <property type="match status" value="1"/>
</dbReference>
<evidence type="ECO:0000259" key="1">
    <source>
        <dbReference type="PROSITE" id="PS51534"/>
    </source>
</evidence>
<accession>A0A3B3ZCQ4</accession>
<protein>
    <recommendedName>
        <fullName evidence="1">SEFIR domain-containing protein</fullName>
    </recommendedName>
</protein>
<dbReference type="Proteomes" id="UP000261520">
    <property type="component" value="Unplaced"/>
</dbReference>
<organism evidence="2 3">
    <name type="scientific">Periophthalmus magnuspinnatus</name>
    <dbReference type="NCBI Taxonomy" id="409849"/>
    <lineage>
        <taxon>Eukaryota</taxon>
        <taxon>Metazoa</taxon>
        <taxon>Chordata</taxon>
        <taxon>Craniata</taxon>
        <taxon>Vertebrata</taxon>
        <taxon>Euteleostomi</taxon>
        <taxon>Actinopterygii</taxon>
        <taxon>Neopterygii</taxon>
        <taxon>Teleostei</taxon>
        <taxon>Neoteleostei</taxon>
        <taxon>Acanthomorphata</taxon>
        <taxon>Gobiaria</taxon>
        <taxon>Gobiiformes</taxon>
        <taxon>Gobioidei</taxon>
        <taxon>Gobiidae</taxon>
        <taxon>Oxudercinae</taxon>
        <taxon>Periophthalmus</taxon>
    </lineage>
</organism>
<dbReference type="PANTHER" id="PTHR34257">
    <property type="entry name" value="ADAPTER PROTEIN CIKS"/>
    <property type="match status" value="1"/>
</dbReference>
<keyword evidence="3" id="KW-1185">Reference proteome</keyword>
<dbReference type="InterPro" id="IPR013568">
    <property type="entry name" value="SEFIR_dom"/>
</dbReference>
<dbReference type="InterPro" id="IPR053047">
    <property type="entry name" value="E3_ubiq_ligase_TRAF3IP2"/>
</dbReference>
<name>A0A3B3ZCQ4_9GOBI</name>
<dbReference type="PROSITE" id="PS51534">
    <property type="entry name" value="SEFIR"/>
    <property type="match status" value="1"/>
</dbReference>
<evidence type="ECO:0000313" key="2">
    <source>
        <dbReference type="Ensembl" id="ENSPMGP00000002166.1"/>
    </source>
</evidence>
<dbReference type="Ensembl" id="ENSPMGT00000002299.1">
    <property type="protein sequence ID" value="ENSPMGP00000002166.1"/>
    <property type="gene ID" value="ENSPMGG00000001935.1"/>
</dbReference>
<sequence>MIIIAISPKYKADVEGIAVDTQGLHTKYIHSMIQNEFIQQGCLNFRFIPVLFLNTSQEHVPSWLQNTKVYHWPLHSEDLLLRLLRKERYAPPTVAKEISVIIQPVPLCATTSPLQPL</sequence>
<dbReference type="GO" id="GO:0006959">
    <property type="term" value="P:humoral immune response"/>
    <property type="evidence" value="ECO:0007669"/>
    <property type="project" value="TreeGrafter"/>
</dbReference>
<proteinExistence type="predicted"/>
<dbReference type="Pfam" id="PF08357">
    <property type="entry name" value="SEFIR"/>
    <property type="match status" value="1"/>
</dbReference>
<dbReference type="AlphaFoldDB" id="A0A3B3ZCQ4"/>
<feature type="domain" description="SEFIR" evidence="1">
    <location>
        <begin position="1"/>
        <end position="81"/>
    </location>
</feature>
<dbReference type="STRING" id="409849.ENSPMGP00000002166"/>
<reference evidence="2" key="2">
    <citation type="submission" date="2025-09" db="UniProtKB">
        <authorList>
            <consortium name="Ensembl"/>
        </authorList>
    </citation>
    <scope>IDENTIFICATION</scope>
</reference>
<dbReference type="GO" id="GO:0043123">
    <property type="term" value="P:positive regulation of canonical NF-kappaB signal transduction"/>
    <property type="evidence" value="ECO:0007669"/>
    <property type="project" value="TreeGrafter"/>
</dbReference>
<reference evidence="2" key="1">
    <citation type="submission" date="2025-08" db="UniProtKB">
        <authorList>
            <consortium name="Ensembl"/>
        </authorList>
    </citation>
    <scope>IDENTIFICATION</scope>
</reference>
<evidence type="ECO:0000313" key="3">
    <source>
        <dbReference type="Proteomes" id="UP000261520"/>
    </source>
</evidence>